<feature type="non-terminal residue" evidence="7">
    <location>
        <position position="1"/>
    </location>
</feature>
<keyword evidence="2" id="KW-1017">Isopeptide bond</keyword>
<dbReference type="Pfam" id="PF14631">
    <property type="entry name" value="FancD2"/>
    <property type="match status" value="1"/>
</dbReference>
<dbReference type="InterPro" id="IPR029448">
    <property type="entry name" value="FANCD2"/>
</dbReference>
<organism evidence="7 8">
    <name type="scientific">Tetraparma gracilis</name>
    <dbReference type="NCBI Taxonomy" id="2962635"/>
    <lineage>
        <taxon>Eukaryota</taxon>
        <taxon>Sar</taxon>
        <taxon>Stramenopiles</taxon>
        <taxon>Ochrophyta</taxon>
        <taxon>Bolidophyceae</taxon>
        <taxon>Parmales</taxon>
        <taxon>Triparmaceae</taxon>
        <taxon>Tetraparma</taxon>
    </lineage>
</organism>
<evidence type="ECO:0000256" key="5">
    <source>
        <dbReference type="ARBA" id="ARBA00093456"/>
    </source>
</evidence>
<evidence type="ECO:0000256" key="6">
    <source>
        <dbReference type="SAM" id="MobiDB-lite"/>
    </source>
</evidence>
<protein>
    <submittedName>
        <fullName evidence="7">Uncharacterized protein</fullName>
    </submittedName>
</protein>
<evidence type="ECO:0000256" key="4">
    <source>
        <dbReference type="ARBA" id="ARBA00023242"/>
    </source>
</evidence>
<evidence type="ECO:0000256" key="2">
    <source>
        <dbReference type="ARBA" id="ARBA00022499"/>
    </source>
</evidence>
<sequence>DDAAKLASKKEVSALSAKLCKTAHKFLSKDWCPIDLRETRNKFRYKVTDAGLLVKLFIEHSGRSTDGLTPLEITKVPVPKIGRIGAIKTISSLFAELFESYEKKGPVESLPTLTGQSVGLFFQECTNAIPAELVAIMGSDWAQNPACSGLVLDCVTALVGELGKIMALVKTEPSLVKPFTLRVAIAGGTKFVDSFVLLVLPFMAGKMAEFKEQIFATIRALQTCTRALNIMASHAKRERITEVVRETPRMKKILEAFIYKIKMLMKQFGAVGAITNAHLVSKNIDGTLVNQPESESEEEEEIHDAQPADEDSGSEDSDSEDSRVPIPPVESDDDDDEEE</sequence>
<proteinExistence type="inferred from homology"/>
<evidence type="ECO:0000313" key="8">
    <source>
        <dbReference type="Proteomes" id="UP001165060"/>
    </source>
</evidence>
<name>A0ABQ6NC12_9STRA</name>
<reference evidence="7 8" key="1">
    <citation type="journal article" date="2023" name="Commun. Biol.">
        <title>Genome analysis of Parmales, the sister group of diatoms, reveals the evolutionary specialization of diatoms from phago-mixotrophs to photoautotrophs.</title>
        <authorList>
            <person name="Ban H."/>
            <person name="Sato S."/>
            <person name="Yoshikawa S."/>
            <person name="Yamada K."/>
            <person name="Nakamura Y."/>
            <person name="Ichinomiya M."/>
            <person name="Sato N."/>
            <person name="Blanc-Mathieu R."/>
            <person name="Endo H."/>
            <person name="Kuwata A."/>
            <person name="Ogata H."/>
        </authorList>
    </citation>
    <scope>NUCLEOTIDE SEQUENCE [LARGE SCALE GENOMIC DNA]</scope>
</reference>
<evidence type="ECO:0000256" key="3">
    <source>
        <dbReference type="ARBA" id="ARBA00022843"/>
    </source>
</evidence>
<comment type="subcellular location">
    <subcellularLocation>
        <location evidence="1">Nucleus</location>
    </subcellularLocation>
</comment>
<dbReference type="EMBL" id="BRYB01006732">
    <property type="protein sequence ID" value="GMI55919.1"/>
    <property type="molecule type" value="Genomic_DNA"/>
</dbReference>
<comment type="similarity">
    <text evidence="5">Belongs to the Fanconi anemia protein FANCD2 family.</text>
</comment>
<keyword evidence="3" id="KW-0832">Ubl conjugation</keyword>
<gene>
    <name evidence="7" type="ORF">TeGR_g12680</name>
</gene>
<feature type="region of interest" description="Disordered" evidence="6">
    <location>
        <begin position="290"/>
        <end position="339"/>
    </location>
</feature>
<dbReference type="PANTHER" id="PTHR32086">
    <property type="entry name" value="FANCONI ANEMIA GROUP D2 PROTEIN"/>
    <property type="match status" value="1"/>
</dbReference>
<evidence type="ECO:0000256" key="1">
    <source>
        <dbReference type="ARBA" id="ARBA00004123"/>
    </source>
</evidence>
<keyword evidence="4" id="KW-0539">Nucleus</keyword>
<evidence type="ECO:0000313" key="7">
    <source>
        <dbReference type="EMBL" id="GMI55919.1"/>
    </source>
</evidence>
<dbReference type="PANTHER" id="PTHR32086:SF0">
    <property type="entry name" value="FANCONI ANEMIA GROUP D2 PROTEIN"/>
    <property type="match status" value="1"/>
</dbReference>
<feature type="compositionally biased region" description="Acidic residues" evidence="6">
    <location>
        <begin position="330"/>
        <end position="339"/>
    </location>
</feature>
<feature type="compositionally biased region" description="Acidic residues" evidence="6">
    <location>
        <begin position="294"/>
        <end position="319"/>
    </location>
</feature>
<accession>A0ABQ6NC12</accession>
<comment type="caution">
    <text evidence="7">The sequence shown here is derived from an EMBL/GenBank/DDBJ whole genome shotgun (WGS) entry which is preliminary data.</text>
</comment>
<keyword evidence="8" id="KW-1185">Reference proteome</keyword>
<dbReference type="Proteomes" id="UP001165060">
    <property type="component" value="Unassembled WGS sequence"/>
</dbReference>